<feature type="non-terminal residue" evidence="2">
    <location>
        <position position="211"/>
    </location>
</feature>
<comment type="caution">
    <text evidence="2">The sequence shown here is derived from an EMBL/GenBank/DDBJ whole genome shotgun (WGS) entry which is preliminary data.</text>
</comment>
<accession>A0ABN9PP02</accession>
<sequence length="211" mass="23295">MALEDFEHCLGCPFEGLMVAAYAAPRSGHTTSPTCASTCCALRHLTEQKAIEYDRELSIAATGSSWGSNFFCTESGNEQHGDGSQSEGTPAMEHGDITDRLNDLEAMLFDCKLDAGNMAMLEAEVLAREFEDGPKEMTEKEVIDDSASVALRTASWEVQPQGKLERSEQRDVKFEDGSEEVIEKAAFEDIEEKTKKFEDGSKEMIEKAVFE</sequence>
<feature type="compositionally biased region" description="Polar residues" evidence="1">
    <location>
        <begin position="74"/>
        <end position="88"/>
    </location>
</feature>
<proteinExistence type="predicted"/>
<feature type="region of interest" description="Disordered" evidence="1">
    <location>
        <begin position="74"/>
        <end position="94"/>
    </location>
</feature>
<organism evidence="2 3">
    <name type="scientific">Prorocentrum cordatum</name>
    <dbReference type="NCBI Taxonomy" id="2364126"/>
    <lineage>
        <taxon>Eukaryota</taxon>
        <taxon>Sar</taxon>
        <taxon>Alveolata</taxon>
        <taxon>Dinophyceae</taxon>
        <taxon>Prorocentrales</taxon>
        <taxon>Prorocentraceae</taxon>
        <taxon>Prorocentrum</taxon>
    </lineage>
</organism>
<evidence type="ECO:0000313" key="2">
    <source>
        <dbReference type="EMBL" id="CAK0794607.1"/>
    </source>
</evidence>
<dbReference type="EMBL" id="CAUYUJ010001170">
    <property type="protein sequence ID" value="CAK0794607.1"/>
    <property type="molecule type" value="Genomic_DNA"/>
</dbReference>
<name>A0ABN9PP02_9DINO</name>
<evidence type="ECO:0000313" key="3">
    <source>
        <dbReference type="Proteomes" id="UP001189429"/>
    </source>
</evidence>
<gene>
    <name evidence="2" type="ORF">PCOR1329_LOCUS4526</name>
</gene>
<dbReference type="Proteomes" id="UP001189429">
    <property type="component" value="Unassembled WGS sequence"/>
</dbReference>
<evidence type="ECO:0000256" key="1">
    <source>
        <dbReference type="SAM" id="MobiDB-lite"/>
    </source>
</evidence>
<protein>
    <submittedName>
        <fullName evidence="2">Uncharacterized protein</fullName>
    </submittedName>
</protein>
<keyword evidence="3" id="KW-1185">Reference proteome</keyword>
<reference evidence="2" key="1">
    <citation type="submission" date="2023-10" db="EMBL/GenBank/DDBJ databases">
        <authorList>
            <person name="Chen Y."/>
            <person name="Shah S."/>
            <person name="Dougan E. K."/>
            <person name="Thang M."/>
            <person name="Chan C."/>
        </authorList>
    </citation>
    <scope>NUCLEOTIDE SEQUENCE [LARGE SCALE GENOMIC DNA]</scope>
</reference>